<sequence>MIDQNLLVVVQEPWSYVLPILSLPLPKDFVPGEHHVLKNLPFYEVAHAADAKTRQDQLDQRERSIGRELRQAPSGNRPTISFAACPLAKKKKPTAQSTKKAPTPPLESPPASASASSSAASTSMVDSPSARVEPETEVEPVDYYSKSAIS</sequence>
<gene>
    <name evidence="2" type="ORF">VITISV_017163</name>
</gene>
<name>A5BMM4_VITVI</name>
<feature type="region of interest" description="Disordered" evidence="1">
    <location>
        <begin position="53"/>
        <end position="150"/>
    </location>
</feature>
<dbReference type="AlphaFoldDB" id="A5BMM4"/>
<organism evidence="2">
    <name type="scientific">Vitis vinifera</name>
    <name type="common">Grape</name>
    <dbReference type="NCBI Taxonomy" id="29760"/>
    <lineage>
        <taxon>Eukaryota</taxon>
        <taxon>Viridiplantae</taxon>
        <taxon>Streptophyta</taxon>
        <taxon>Embryophyta</taxon>
        <taxon>Tracheophyta</taxon>
        <taxon>Spermatophyta</taxon>
        <taxon>Magnoliopsida</taxon>
        <taxon>eudicotyledons</taxon>
        <taxon>Gunneridae</taxon>
        <taxon>Pentapetalae</taxon>
        <taxon>rosids</taxon>
        <taxon>Vitales</taxon>
        <taxon>Vitaceae</taxon>
        <taxon>Viteae</taxon>
        <taxon>Vitis</taxon>
    </lineage>
</organism>
<protein>
    <submittedName>
        <fullName evidence="2">Uncharacterized protein</fullName>
    </submittedName>
</protein>
<dbReference type="EMBL" id="AM464764">
    <property type="protein sequence ID" value="CAN79093.1"/>
    <property type="molecule type" value="Genomic_DNA"/>
</dbReference>
<evidence type="ECO:0000313" key="2">
    <source>
        <dbReference type="EMBL" id="CAN79093.1"/>
    </source>
</evidence>
<evidence type="ECO:0000256" key="1">
    <source>
        <dbReference type="SAM" id="MobiDB-lite"/>
    </source>
</evidence>
<feature type="compositionally biased region" description="Basic and acidic residues" evidence="1">
    <location>
        <begin position="53"/>
        <end position="70"/>
    </location>
</feature>
<feature type="compositionally biased region" description="Low complexity" evidence="1">
    <location>
        <begin position="109"/>
        <end position="129"/>
    </location>
</feature>
<reference evidence="2" key="1">
    <citation type="journal article" date="2007" name="PLoS ONE">
        <title>The first genome sequence of an elite grapevine cultivar (Pinot noir Vitis vinifera L.): coping with a highly heterozygous genome.</title>
        <authorList>
            <person name="Velasco R."/>
            <person name="Zharkikh A."/>
            <person name="Troggio M."/>
            <person name="Cartwright D.A."/>
            <person name="Cestaro A."/>
            <person name="Pruss D."/>
            <person name="Pindo M."/>
            <person name="FitzGerald L.M."/>
            <person name="Vezzulli S."/>
            <person name="Reid J."/>
            <person name="Malacarne G."/>
            <person name="Iliev D."/>
            <person name="Coppola G."/>
            <person name="Wardell B."/>
            <person name="Micheletti D."/>
            <person name="Macalma T."/>
            <person name="Facci M."/>
            <person name="Mitchell J.T."/>
            <person name="Perazzolli M."/>
            <person name="Eldredge G."/>
            <person name="Gatto P."/>
            <person name="Oyzerski R."/>
            <person name="Moretto M."/>
            <person name="Gutin N."/>
            <person name="Stefanini M."/>
            <person name="Chen Y."/>
            <person name="Segala C."/>
            <person name="Davenport C."/>
            <person name="Dematte L."/>
            <person name="Mraz A."/>
            <person name="Battilana J."/>
            <person name="Stormo K."/>
            <person name="Costa F."/>
            <person name="Tao Q."/>
            <person name="Si-Ammour A."/>
            <person name="Harkins T."/>
            <person name="Lackey A."/>
            <person name="Perbost C."/>
            <person name="Taillon B."/>
            <person name="Stella A."/>
            <person name="Solovyev V."/>
            <person name="Fawcett J.A."/>
            <person name="Sterck L."/>
            <person name="Vandepoele K."/>
            <person name="Grando S.M."/>
            <person name="Toppo S."/>
            <person name="Moser C."/>
            <person name="Lanchbury J."/>
            <person name="Bogden R."/>
            <person name="Skolnick M."/>
            <person name="Sgaramella V."/>
            <person name="Bhatnagar S.K."/>
            <person name="Fontana P."/>
            <person name="Gutin A."/>
            <person name="Van de Peer Y."/>
            <person name="Salamini F."/>
            <person name="Viola R."/>
        </authorList>
    </citation>
    <scope>NUCLEOTIDE SEQUENCE</scope>
</reference>
<accession>A5BMM4</accession>
<proteinExistence type="predicted"/>